<dbReference type="STRING" id="445960.SAMN05421542_4686"/>
<dbReference type="EMBL" id="FNEG01000012">
    <property type="protein sequence ID" value="SDJ92766.1"/>
    <property type="molecule type" value="Genomic_DNA"/>
</dbReference>
<dbReference type="InterPro" id="IPR049458">
    <property type="entry name" value="EpsG-like"/>
</dbReference>
<evidence type="ECO:0000313" key="5">
    <source>
        <dbReference type="Proteomes" id="UP000251670"/>
    </source>
</evidence>
<feature type="transmembrane region" description="Helical" evidence="1">
    <location>
        <begin position="289"/>
        <end position="304"/>
    </location>
</feature>
<keyword evidence="1 2" id="KW-0812">Transmembrane</keyword>
<dbReference type="AlphaFoldDB" id="A0A2X2YYL9"/>
<dbReference type="Pfam" id="PF14897">
    <property type="entry name" value="EpsG"/>
    <property type="match status" value="1"/>
</dbReference>
<dbReference type="EMBL" id="UAWB01000003">
    <property type="protein sequence ID" value="SQB42719.1"/>
    <property type="molecule type" value="Genomic_DNA"/>
</dbReference>
<feature type="transmembrane region" description="Helical" evidence="1">
    <location>
        <begin position="310"/>
        <end position="333"/>
    </location>
</feature>
<feature type="transmembrane region" description="Helical" evidence="1">
    <location>
        <begin position="257"/>
        <end position="277"/>
    </location>
</feature>
<feature type="transmembrane region" description="Helical" evidence="1">
    <location>
        <begin position="206"/>
        <end position="224"/>
    </location>
</feature>
<accession>A0A2X2YYL9</accession>
<keyword evidence="1" id="KW-0472">Membrane</keyword>
<name>A0A2X2YYL9_CHRJE</name>
<protein>
    <submittedName>
        <fullName evidence="2">Transmembrane protein EpsG</fullName>
    </submittedName>
</protein>
<keyword evidence="4" id="KW-1185">Reference proteome</keyword>
<feature type="transmembrane region" description="Helical" evidence="1">
    <location>
        <begin position="101"/>
        <end position="121"/>
    </location>
</feature>
<feature type="transmembrane region" description="Helical" evidence="1">
    <location>
        <begin position="340"/>
        <end position="359"/>
    </location>
</feature>
<dbReference type="Proteomes" id="UP000199426">
    <property type="component" value="Unassembled WGS sequence"/>
</dbReference>
<dbReference type="RefSeq" id="WP_089739821.1">
    <property type="nucleotide sequence ID" value="NZ_FNEG01000012.1"/>
</dbReference>
<dbReference type="Proteomes" id="UP000251670">
    <property type="component" value="Unassembled WGS sequence"/>
</dbReference>
<proteinExistence type="predicted"/>
<feature type="transmembrane region" description="Helical" evidence="1">
    <location>
        <begin position="6"/>
        <end position="25"/>
    </location>
</feature>
<evidence type="ECO:0000313" key="3">
    <source>
        <dbReference type="EMBL" id="SQB42719.1"/>
    </source>
</evidence>
<gene>
    <name evidence="3" type="ORF">NCTC13492_01977</name>
    <name evidence="2" type="ORF">SAMN05421542_4686</name>
</gene>
<evidence type="ECO:0000313" key="2">
    <source>
        <dbReference type="EMBL" id="SDJ92766.1"/>
    </source>
</evidence>
<dbReference type="OrthoDB" id="1424730at2"/>
<evidence type="ECO:0000313" key="4">
    <source>
        <dbReference type="Proteomes" id="UP000199426"/>
    </source>
</evidence>
<sequence>MDILPLYFLIVFLVLLFLTFQEYSGGYIDPRILYTICFVQIILIGFRNEVGPDYGSYRGIYDYSYLYDYKSIFLSNIPFTNSPKLGVEWLYVLMNRIVYDLGLPFFVVTLLVAIISLTLVYKFLITNSDYPTLLLLIGFIPGMLISTGGQMRQSVAGGIMFYSFIFIKERKLLKYFICVFLAAGFHTSAWATLPLYWLVRIPMNKFVIFGLVLVSMILSPFKIYEQLGVFLNTIAGGTAISDGVNGYMDEQYARINGGFGIPEILMVLYTGFIIYFNDKLEEKSPYYEYYRNVTIIGICAFFILRENPILSSRLVGVFMGFVMLLMGNALSVVPKIERRLIFSGLLFIIFFNFIIFSIFNAKKANYSIDTYKNFVLPN</sequence>
<organism evidence="3 5">
    <name type="scientific">Chryseobacterium jejuense</name>
    <dbReference type="NCBI Taxonomy" id="445960"/>
    <lineage>
        <taxon>Bacteria</taxon>
        <taxon>Pseudomonadati</taxon>
        <taxon>Bacteroidota</taxon>
        <taxon>Flavobacteriia</taxon>
        <taxon>Flavobacteriales</taxon>
        <taxon>Weeksellaceae</taxon>
        <taxon>Chryseobacterium group</taxon>
        <taxon>Chryseobacterium</taxon>
    </lineage>
</organism>
<evidence type="ECO:0000256" key="1">
    <source>
        <dbReference type="SAM" id="Phobius"/>
    </source>
</evidence>
<feature type="transmembrane region" description="Helical" evidence="1">
    <location>
        <begin position="172"/>
        <end position="199"/>
    </location>
</feature>
<reference evidence="2 4" key="1">
    <citation type="submission" date="2016-10" db="EMBL/GenBank/DDBJ databases">
        <authorList>
            <person name="Varghese N."/>
            <person name="Submissions S."/>
        </authorList>
    </citation>
    <scope>NUCLEOTIDE SEQUENCE [LARGE SCALE GENOMIC DNA]</scope>
    <source>
        <strain evidence="2 4">DSM 19299</strain>
    </source>
</reference>
<reference evidence="3 5" key="2">
    <citation type="submission" date="2018-06" db="EMBL/GenBank/DDBJ databases">
        <authorList>
            <consortium name="Pathogen Informatics"/>
            <person name="Doyle S."/>
        </authorList>
    </citation>
    <scope>NUCLEOTIDE SEQUENCE [LARGE SCALE GENOMIC DNA]</scope>
    <source>
        <strain evidence="3 5">NCTC13492</strain>
    </source>
</reference>
<keyword evidence="1" id="KW-1133">Transmembrane helix</keyword>
<feature type="transmembrane region" description="Helical" evidence="1">
    <location>
        <begin position="133"/>
        <end position="152"/>
    </location>
</feature>